<evidence type="ECO:0000313" key="1">
    <source>
        <dbReference type="EMBL" id="GAX83913.1"/>
    </source>
</evidence>
<dbReference type="EMBL" id="BEGY01000110">
    <property type="protein sequence ID" value="GAX83913.1"/>
    <property type="molecule type" value="Genomic_DNA"/>
</dbReference>
<sequence>MARRRNRSLTTACSEHEGAVDVFPLLFNLTDELLRHMNALILYVRRDVETRRRIASDFTGVAAVLIMQCLIRGYQHQQDSQPGREGWMPPAMVLSGYQQQQQGSQPGRVGKGGNVVLHALESPPRLNNRPFSSVA</sequence>
<gene>
    <name evidence="1" type="ORF">CEUSTIGMA_g11337.t1</name>
</gene>
<name>A0A250XLL0_9CHLO</name>
<proteinExistence type="predicted"/>
<reference evidence="1 2" key="1">
    <citation type="submission" date="2017-08" db="EMBL/GenBank/DDBJ databases">
        <title>Acidophilic green algal genome provides insights into adaptation to an acidic environment.</title>
        <authorList>
            <person name="Hirooka S."/>
            <person name="Hirose Y."/>
            <person name="Kanesaki Y."/>
            <person name="Higuchi S."/>
            <person name="Fujiwara T."/>
            <person name="Onuma R."/>
            <person name="Era A."/>
            <person name="Ohbayashi R."/>
            <person name="Uzuka A."/>
            <person name="Nozaki H."/>
            <person name="Yoshikawa H."/>
            <person name="Miyagishima S.Y."/>
        </authorList>
    </citation>
    <scope>NUCLEOTIDE SEQUENCE [LARGE SCALE GENOMIC DNA]</scope>
    <source>
        <strain evidence="1 2">NIES-2499</strain>
    </source>
</reference>
<dbReference type="AlphaFoldDB" id="A0A250XLL0"/>
<accession>A0A250XLL0</accession>
<comment type="caution">
    <text evidence="1">The sequence shown here is derived from an EMBL/GenBank/DDBJ whole genome shotgun (WGS) entry which is preliminary data.</text>
</comment>
<organism evidence="1 2">
    <name type="scientific">Chlamydomonas eustigma</name>
    <dbReference type="NCBI Taxonomy" id="1157962"/>
    <lineage>
        <taxon>Eukaryota</taxon>
        <taxon>Viridiplantae</taxon>
        <taxon>Chlorophyta</taxon>
        <taxon>core chlorophytes</taxon>
        <taxon>Chlorophyceae</taxon>
        <taxon>CS clade</taxon>
        <taxon>Chlamydomonadales</taxon>
        <taxon>Chlamydomonadaceae</taxon>
        <taxon>Chlamydomonas</taxon>
    </lineage>
</organism>
<evidence type="ECO:0000313" key="2">
    <source>
        <dbReference type="Proteomes" id="UP000232323"/>
    </source>
</evidence>
<protein>
    <submittedName>
        <fullName evidence="1">Uncharacterized protein</fullName>
    </submittedName>
</protein>
<dbReference type="Proteomes" id="UP000232323">
    <property type="component" value="Unassembled WGS sequence"/>
</dbReference>
<keyword evidence="2" id="KW-1185">Reference proteome</keyword>